<evidence type="ECO:0000313" key="19">
    <source>
        <dbReference type="Proteomes" id="UP001217089"/>
    </source>
</evidence>
<dbReference type="Proteomes" id="UP001217089">
    <property type="component" value="Unassembled WGS sequence"/>
</dbReference>
<feature type="region of interest" description="Disordered" evidence="14">
    <location>
        <begin position="1"/>
        <end position="24"/>
    </location>
</feature>
<evidence type="ECO:0000256" key="6">
    <source>
        <dbReference type="ARBA" id="ARBA00022723"/>
    </source>
</evidence>
<dbReference type="InterPro" id="IPR001214">
    <property type="entry name" value="SET_dom"/>
</dbReference>
<evidence type="ECO:0000259" key="17">
    <source>
        <dbReference type="PROSITE" id="PS51805"/>
    </source>
</evidence>
<dbReference type="Gene3D" id="2.170.270.10">
    <property type="entry name" value="SET domain"/>
    <property type="match status" value="1"/>
</dbReference>
<feature type="non-terminal residue" evidence="18">
    <location>
        <position position="1"/>
    </location>
</feature>
<dbReference type="CDD" id="cd19171">
    <property type="entry name" value="SET_KMT2C_2D"/>
    <property type="match status" value="1"/>
</dbReference>
<dbReference type="Pfam" id="PF05964">
    <property type="entry name" value="FYRN"/>
    <property type="match status" value="1"/>
</dbReference>
<evidence type="ECO:0000256" key="5">
    <source>
        <dbReference type="ARBA" id="ARBA00022691"/>
    </source>
</evidence>
<dbReference type="EMBL" id="JARBDR010000916">
    <property type="protein sequence ID" value="KAJ8303648.1"/>
    <property type="molecule type" value="Genomic_DNA"/>
</dbReference>
<name>A0ABQ9EEB2_TEGGR</name>
<dbReference type="PROSITE" id="PS51805">
    <property type="entry name" value="EPHD"/>
    <property type="match status" value="1"/>
</dbReference>
<feature type="domain" description="Post-SET" evidence="16">
    <location>
        <begin position="882"/>
        <end position="898"/>
    </location>
</feature>
<dbReference type="PANTHER" id="PTHR45888">
    <property type="entry name" value="HL01030P-RELATED"/>
    <property type="match status" value="1"/>
</dbReference>
<dbReference type="InterPro" id="IPR046341">
    <property type="entry name" value="SET_dom_sf"/>
</dbReference>
<evidence type="ECO:0000256" key="12">
    <source>
        <dbReference type="ARBA" id="ARBA00023163"/>
    </source>
</evidence>
<dbReference type="PROSITE" id="PS51543">
    <property type="entry name" value="FYRC"/>
    <property type="match status" value="1"/>
</dbReference>
<keyword evidence="2" id="KW-0597">Phosphoprotein</keyword>
<keyword evidence="10" id="KW-0156">Chromatin regulator</keyword>
<evidence type="ECO:0000259" key="15">
    <source>
        <dbReference type="PROSITE" id="PS50280"/>
    </source>
</evidence>
<evidence type="ECO:0000256" key="9">
    <source>
        <dbReference type="ARBA" id="ARBA00022833"/>
    </source>
</evidence>
<comment type="caution">
    <text evidence="18">The sequence shown here is derived from an EMBL/GenBank/DDBJ whole genome shotgun (WGS) entry which is preliminary data.</text>
</comment>
<dbReference type="InterPro" id="IPR003888">
    <property type="entry name" value="FYrich_N"/>
</dbReference>
<dbReference type="SMART" id="SM00317">
    <property type="entry name" value="SET"/>
    <property type="match status" value="1"/>
</dbReference>
<protein>
    <submittedName>
        <fullName evidence="18">Uncharacterized protein</fullName>
    </submittedName>
</protein>
<evidence type="ECO:0000259" key="16">
    <source>
        <dbReference type="PROSITE" id="PS50868"/>
    </source>
</evidence>
<keyword evidence="12" id="KW-0804">Transcription</keyword>
<evidence type="ECO:0000256" key="3">
    <source>
        <dbReference type="ARBA" id="ARBA00022603"/>
    </source>
</evidence>
<evidence type="ECO:0000256" key="4">
    <source>
        <dbReference type="ARBA" id="ARBA00022679"/>
    </source>
</evidence>
<dbReference type="PROSITE" id="PS50868">
    <property type="entry name" value="POST_SET"/>
    <property type="match status" value="1"/>
</dbReference>
<evidence type="ECO:0000256" key="14">
    <source>
        <dbReference type="SAM" id="MobiDB-lite"/>
    </source>
</evidence>
<dbReference type="Pfam" id="PF13832">
    <property type="entry name" value="zf-HC5HC2H_2"/>
    <property type="match status" value="1"/>
</dbReference>
<dbReference type="Pfam" id="PF00856">
    <property type="entry name" value="SET"/>
    <property type="match status" value="1"/>
</dbReference>
<dbReference type="PROSITE" id="PS51542">
    <property type="entry name" value="FYRN"/>
    <property type="match status" value="1"/>
</dbReference>
<dbReference type="InterPro" id="IPR013083">
    <property type="entry name" value="Znf_RING/FYVE/PHD"/>
</dbReference>
<keyword evidence="5" id="KW-0949">S-adenosyl-L-methionine</keyword>
<sequence length="898" mass="102134">FRVDSPSSIISSSSPEHEFGYTEKDDFPLLRPIAPALSEEDRCSPSVPLIEPVPVRMSSVKPEIKQKGNKFYERDLDIQEKKTASMLQEKENLSKHMQSLSSSLAQPFKDSNLNQDISVTLTLSASAADDIGGVLSQIAELLKIAVPPTYEVSRSPSPEMLKTSMKHKEEAVNIHSLIQAKPKFCRYCEVVILDSGVKKKKSEMPFLIKEDQFAFKEIEDEETFFCSHKCFMQFAMIYQAVNPPSKPDEEPPTIEVKPHLAISTSTPSEMLSPHSGSPTPATAESNTHSTPSTPTAQVARLVTSPLRHKLDERKALKHRRPGGFGPEFPLRPLIKKWKDKRYKTWTQDFSDDIGIIPETPETEIEVLWKALGTIIIPDPLPEDKRICAFCTKKGDGNTNGPARLLNMDVDKWAHLNCALWSSEVYETLNGDLMNVDVAFTRGTTLECVVCRCVGATLSCFNVRCSKMFHLGCAQKTGCVFFQDKTMMCPTHAPKSEAENVLESLVVFRKVYINRNEDKQVGSIFHGQEEGNYILRIGSLILHSIGQLLPHQIMTGKFHTREFIFPVGYRSSRLYWSMRRLYMRCRYICSILEGDGKPEFCIRVVEKGFEDIIFRDSSPKLVWYKVLEPLEKMRRNADLVKIFPSFVTGEELFGLMEPTIVRVLESLPGTDMLKNYHFKFGRSSLIEMPLTINPTGCARTEPKLRTHFRKPHTLQSSNTSHSLPQTVTGVTGDLNSPYLKQFVHSKSQQYRRLKTEWRNNVYLGRSRIQGLGLFAARDLEKHTMVIEYIGDLIRNEVANRREEIYDEQNRGVYMFRIDSDTVVDATMSGGPARYINHSCDPDCVAEVVPFDKGSKIIIITNRRIPKGEELTYDYKFDFEDEQHKIPCCCGARNCRKWMN</sequence>
<evidence type="ECO:0000256" key="8">
    <source>
        <dbReference type="ARBA" id="ARBA00022771"/>
    </source>
</evidence>
<organism evidence="18 19">
    <name type="scientific">Tegillarca granosa</name>
    <name type="common">Malaysian cockle</name>
    <name type="synonym">Anadara granosa</name>
    <dbReference type="NCBI Taxonomy" id="220873"/>
    <lineage>
        <taxon>Eukaryota</taxon>
        <taxon>Metazoa</taxon>
        <taxon>Spiralia</taxon>
        <taxon>Lophotrochozoa</taxon>
        <taxon>Mollusca</taxon>
        <taxon>Bivalvia</taxon>
        <taxon>Autobranchia</taxon>
        <taxon>Pteriomorphia</taxon>
        <taxon>Arcoida</taxon>
        <taxon>Arcoidea</taxon>
        <taxon>Arcidae</taxon>
        <taxon>Tegillarca</taxon>
    </lineage>
</organism>
<dbReference type="SMART" id="SM00508">
    <property type="entry name" value="PostSET"/>
    <property type="match status" value="1"/>
</dbReference>
<evidence type="ECO:0000256" key="10">
    <source>
        <dbReference type="ARBA" id="ARBA00022853"/>
    </source>
</evidence>
<feature type="region of interest" description="Disordered" evidence="14">
    <location>
        <begin position="264"/>
        <end position="296"/>
    </location>
</feature>
<keyword evidence="9" id="KW-0862">Zinc</keyword>
<feature type="compositionally biased region" description="Basic and acidic residues" evidence="14">
    <location>
        <begin position="15"/>
        <end position="24"/>
    </location>
</feature>
<evidence type="ECO:0000256" key="13">
    <source>
        <dbReference type="ARBA" id="ARBA00023242"/>
    </source>
</evidence>
<evidence type="ECO:0000256" key="11">
    <source>
        <dbReference type="ARBA" id="ARBA00023015"/>
    </source>
</evidence>
<dbReference type="InterPro" id="IPR003616">
    <property type="entry name" value="Post-SET_dom"/>
</dbReference>
<dbReference type="Pfam" id="PF05965">
    <property type="entry name" value="FYRC"/>
    <property type="match status" value="1"/>
</dbReference>
<evidence type="ECO:0000256" key="7">
    <source>
        <dbReference type="ARBA" id="ARBA00022737"/>
    </source>
</evidence>
<evidence type="ECO:0000256" key="2">
    <source>
        <dbReference type="ARBA" id="ARBA00022553"/>
    </source>
</evidence>
<keyword evidence="3" id="KW-0489">Methyltransferase</keyword>
<dbReference type="InterPro" id="IPR003889">
    <property type="entry name" value="FYrich_C"/>
</dbReference>
<dbReference type="Gene3D" id="3.30.160.360">
    <property type="match status" value="1"/>
</dbReference>
<dbReference type="PROSITE" id="PS50280">
    <property type="entry name" value="SET"/>
    <property type="match status" value="1"/>
</dbReference>
<keyword evidence="8" id="KW-0863">Zinc-finger</keyword>
<keyword evidence="11" id="KW-0805">Transcription regulation</keyword>
<proteinExistence type="predicted"/>
<dbReference type="Gene3D" id="3.30.40.10">
    <property type="entry name" value="Zinc/RING finger domain, C3HC4 (zinc finger)"/>
    <property type="match status" value="1"/>
</dbReference>
<evidence type="ECO:0000256" key="1">
    <source>
        <dbReference type="ARBA" id="ARBA00004123"/>
    </source>
</evidence>
<dbReference type="PANTHER" id="PTHR45888:SF6">
    <property type="entry name" value="HL01030P-RELATED"/>
    <property type="match status" value="1"/>
</dbReference>
<reference evidence="18 19" key="1">
    <citation type="submission" date="2022-12" db="EMBL/GenBank/DDBJ databases">
        <title>Chromosome-level genome of Tegillarca granosa.</title>
        <authorList>
            <person name="Kim J."/>
        </authorList>
    </citation>
    <scope>NUCLEOTIDE SEQUENCE [LARGE SCALE GENOMIC DNA]</scope>
    <source>
        <strain evidence="18">Teg-2019</strain>
        <tissue evidence="18">Adductor muscle</tissue>
    </source>
</reference>
<dbReference type="SMART" id="SM00541">
    <property type="entry name" value="FYRN"/>
    <property type="match status" value="1"/>
</dbReference>
<dbReference type="CDD" id="cd15666">
    <property type="entry name" value="ePHD2_KMT2C_like"/>
    <property type="match status" value="1"/>
</dbReference>
<gene>
    <name evidence="18" type="ORF">KUTeg_018800</name>
</gene>
<dbReference type="SMART" id="SM00542">
    <property type="entry name" value="FYRC"/>
    <property type="match status" value="1"/>
</dbReference>
<dbReference type="SUPFAM" id="SSF82199">
    <property type="entry name" value="SET domain"/>
    <property type="match status" value="1"/>
</dbReference>
<keyword evidence="7" id="KW-0677">Repeat</keyword>
<comment type="subcellular location">
    <subcellularLocation>
        <location evidence="1">Nucleus</location>
    </subcellularLocation>
</comment>
<dbReference type="InterPro" id="IPR034732">
    <property type="entry name" value="EPHD"/>
</dbReference>
<keyword evidence="6" id="KW-0479">Metal-binding</keyword>
<feature type="compositionally biased region" description="Low complexity" evidence="14">
    <location>
        <begin position="1"/>
        <end position="14"/>
    </location>
</feature>
<keyword evidence="13" id="KW-0539">Nucleus</keyword>
<evidence type="ECO:0000313" key="18">
    <source>
        <dbReference type="EMBL" id="KAJ8303648.1"/>
    </source>
</evidence>
<keyword evidence="19" id="KW-1185">Reference proteome</keyword>
<accession>A0ABQ9EEB2</accession>
<keyword evidence="4" id="KW-0808">Transferase</keyword>
<feature type="domain" description="PHD-type" evidence="17">
    <location>
        <begin position="384"/>
        <end position="492"/>
    </location>
</feature>
<feature type="domain" description="SET" evidence="15">
    <location>
        <begin position="758"/>
        <end position="874"/>
    </location>
</feature>